<protein>
    <recommendedName>
        <fullName evidence="2">Fimbrillin family protein</fullName>
    </recommendedName>
</protein>
<proteinExistence type="predicted"/>
<dbReference type="CDD" id="cd13120">
    <property type="entry name" value="BF2867_like_N"/>
    <property type="match status" value="1"/>
</dbReference>
<reference evidence="1" key="1">
    <citation type="submission" date="2019-03" db="EMBL/GenBank/DDBJ databases">
        <title>Single cell metagenomics reveals metabolic interactions within the superorganism composed of flagellate Streblomastix strix and complex community of Bacteroidetes bacteria on its surface.</title>
        <authorList>
            <person name="Treitli S.C."/>
            <person name="Kolisko M."/>
            <person name="Husnik F."/>
            <person name="Keeling P."/>
            <person name="Hampl V."/>
        </authorList>
    </citation>
    <scope>NUCLEOTIDE SEQUENCE</scope>
    <source>
        <strain evidence="1">STM</strain>
    </source>
</reference>
<dbReference type="Pfam" id="PF13149">
    <property type="entry name" value="Mfa_like_1"/>
    <property type="match status" value="1"/>
</dbReference>
<organism evidence="1">
    <name type="scientific">termite gut metagenome</name>
    <dbReference type="NCBI Taxonomy" id="433724"/>
    <lineage>
        <taxon>unclassified sequences</taxon>
        <taxon>metagenomes</taxon>
        <taxon>organismal metagenomes</taxon>
    </lineage>
</organism>
<comment type="caution">
    <text evidence="1">The sequence shown here is derived from an EMBL/GenBank/DDBJ whole genome shotgun (WGS) entry which is preliminary data.</text>
</comment>
<accession>A0A5J4SX70</accession>
<name>A0A5J4SX70_9ZZZZ</name>
<dbReference type="EMBL" id="SNRY01000034">
    <property type="protein sequence ID" value="KAA6350061.1"/>
    <property type="molecule type" value="Genomic_DNA"/>
</dbReference>
<evidence type="ECO:0008006" key="2">
    <source>
        <dbReference type="Google" id="ProtNLM"/>
    </source>
</evidence>
<dbReference type="InterPro" id="IPR042278">
    <property type="entry name" value="Mfa-like_1_N"/>
</dbReference>
<evidence type="ECO:0000313" key="1">
    <source>
        <dbReference type="EMBL" id="KAA6350061.1"/>
    </source>
</evidence>
<dbReference type="Gene3D" id="2.60.40.2620">
    <property type="entry name" value="Fimbrillin-like"/>
    <property type="match status" value="1"/>
</dbReference>
<sequence>MKQILVALSVIFSLFMLNSCDNDRNLNNDDLGDRIIQFRIKVLELGLGMSESVSGTRLDVENCKFESGDEIGLFAVKRKMGVVPSDDDLEGTDIFIHNARLTYDGVSKSWISDPPIYYPEDRTTVSIDFYAYYPYKESVNPNDMDISNGVLINQEGRSTLGESDFMTAYKRGYTFDEEKEVELVFRHHFSLVRIDCQTAVSKLVFNSIAIVTPAYSVKNFKLIPVAIEREDLTYESVTVKKIAIGMHPKENAVATYEALVIPQTIEKGSDKVPLFYCFNDNDKSFFYIYSENVFNNENRIELKKGNAYTFIYK</sequence>
<gene>
    <name evidence="1" type="ORF">EZS27_002525</name>
</gene>
<dbReference type="AlphaFoldDB" id="A0A5J4SX70"/>
<dbReference type="InterPro" id="IPR025049">
    <property type="entry name" value="Mfa-like_1"/>
</dbReference>